<name>W7X422_TETTS</name>
<dbReference type="KEGG" id="tet:TTHERM_000691228"/>
<evidence type="ECO:0000313" key="2">
    <source>
        <dbReference type="Proteomes" id="UP000009168"/>
    </source>
</evidence>
<dbReference type="AlphaFoldDB" id="W7X422"/>
<reference evidence="2" key="1">
    <citation type="journal article" date="2006" name="PLoS Biol.">
        <title>Macronuclear genome sequence of the ciliate Tetrahymena thermophila, a model eukaryote.</title>
        <authorList>
            <person name="Eisen J.A."/>
            <person name="Coyne R.S."/>
            <person name="Wu M."/>
            <person name="Wu D."/>
            <person name="Thiagarajan M."/>
            <person name="Wortman J.R."/>
            <person name="Badger J.H."/>
            <person name="Ren Q."/>
            <person name="Amedeo P."/>
            <person name="Jones K.M."/>
            <person name="Tallon L.J."/>
            <person name="Delcher A.L."/>
            <person name="Salzberg S.L."/>
            <person name="Silva J.C."/>
            <person name="Haas B.J."/>
            <person name="Majoros W.H."/>
            <person name="Farzad M."/>
            <person name="Carlton J.M."/>
            <person name="Smith R.K. Jr."/>
            <person name="Garg J."/>
            <person name="Pearlman R.E."/>
            <person name="Karrer K.M."/>
            <person name="Sun L."/>
            <person name="Manning G."/>
            <person name="Elde N.C."/>
            <person name="Turkewitz A.P."/>
            <person name="Asai D.J."/>
            <person name="Wilkes D.E."/>
            <person name="Wang Y."/>
            <person name="Cai H."/>
            <person name="Collins K."/>
            <person name="Stewart B.A."/>
            <person name="Lee S.R."/>
            <person name="Wilamowska K."/>
            <person name="Weinberg Z."/>
            <person name="Ruzzo W.L."/>
            <person name="Wloga D."/>
            <person name="Gaertig J."/>
            <person name="Frankel J."/>
            <person name="Tsao C.-C."/>
            <person name="Gorovsky M.A."/>
            <person name="Keeling P.J."/>
            <person name="Waller R.F."/>
            <person name="Patron N.J."/>
            <person name="Cherry J.M."/>
            <person name="Stover N.A."/>
            <person name="Krieger C.J."/>
            <person name="del Toro C."/>
            <person name="Ryder H.F."/>
            <person name="Williamson S.C."/>
            <person name="Barbeau R.A."/>
            <person name="Hamilton E.P."/>
            <person name="Orias E."/>
        </authorList>
    </citation>
    <scope>NUCLEOTIDE SEQUENCE [LARGE SCALE GENOMIC DNA]</scope>
    <source>
        <strain evidence="2">SB210</strain>
    </source>
</reference>
<dbReference type="InParanoid" id="W7X422"/>
<dbReference type="EMBL" id="GG662490">
    <property type="protein sequence ID" value="EWS72182.1"/>
    <property type="molecule type" value="Genomic_DNA"/>
</dbReference>
<evidence type="ECO:0000313" key="1">
    <source>
        <dbReference type="EMBL" id="EWS72182.1"/>
    </source>
</evidence>
<dbReference type="RefSeq" id="XP_012655275.1">
    <property type="nucleotide sequence ID" value="XM_012799821.1"/>
</dbReference>
<organism evidence="1 2">
    <name type="scientific">Tetrahymena thermophila (strain SB210)</name>
    <dbReference type="NCBI Taxonomy" id="312017"/>
    <lineage>
        <taxon>Eukaryota</taxon>
        <taxon>Sar</taxon>
        <taxon>Alveolata</taxon>
        <taxon>Ciliophora</taxon>
        <taxon>Intramacronucleata</taxon>
        <taxon>Oligohymenophorea</taxon>
        <taxon>Hymenostomatida</taxon>
        <taxon>Tetrahymenina</taxon>
        <taxon>Tetrahymenidae</taxon>
        <taxon>Tetrahymena</taxon>
    </lineage>
</organism>
<accession>W7X422</accession>
<dbReference type="GeneID" id="24440225"/>
<protein>
    <submittedName>
        <fullName evidence="1">Uncharacterized protein</fullName>
    </submittedName>
</protein>
<proteinExistence type="predicted"/>
<keyword evidence="2" id="KW-1185">Reference proteome</keyword>
<sequence length="173" mass="20955">MVKRFIGQQFLNQNNTKYLLFNFNQRGDLLKDQLKIFFILDFYSRFCRQCQKAFQYLHLHCLFLQVLPIFARQSSKIYQSFTYQQNAYKQDRKVAHTMRMDEIQILIQKKKHQMQTHLPFTHQNLMILSLGYQVFLVLHGLNSDIPITRLTFLLFKDESSLYNHQDRLLIQNQ</sequence>
<dbReference type="Proteomes" id="UP000009168">
    <property type="component" value="Unassembled WGS sequence"/>
</dbReference>
<gene>
    <name evidence="1" type="ORF">TTHERM_000691228</name>
</gene>